<gene>
    <name evidence="2" type="ORF">SAMN04487892_0194</name>
</gene>
<keyword evidence="1" id="KW-1133">Transmembrane helix</keyword>
<dbReference type="InterPro" id="IPR009577">
    <property type="entry name" value="Sm_multidrug_ex"/>
</dbReference>
<evidence type="ECO:0000313" key="2">
    <source>
        <dbReference type="EMBL" id="SDW05548.1"/>
    </source>
</evidence>
<name>A0A1H2QFF3_9FLAO</name>
<dbReference type="AlphaFoldDB" id="A0A1H2QFF3"/>
<dbReference type="STRING" id="1073328.SAMN05216294_1543"/>
<keyword evidence="1" id="KW-0472">Membrane</keyword>
<sequence length="160" mass="17777">MLALNLDTLHIDLIVAALWSLSPFGEAKVGIPYGMYQGVNAYLVFIVCFAANVAVFPLMMFFLKYINQHLIKWRFYKKSAVYVGQRAKKGSGKNIQRFGFLGIVLFVMIPLPGTGVYAGSIASYLFKMKKRQAFAANTIGIFFSSLIIWVATLMSLNGVS</sequence>
<feature type="transmembrane region" description="Helical" evidence="1">
    <location>
        <begin position="134"/>
        <end position="156"/>
    </location>
</feature>
<dbReference type="PANTHER" id="PTHR36007">
    <property type="entry name" value="TRANSPORT PROTEIN-RELATED"/>
    <property type="match status" value="1"/>
</dbReference>
<reference evidence="3" key="1">
    <citation type="submission" date="2016-10" db="EMBL/GenBank/DDBJ databases">
        <authorList>
            <person name="Varghese N."/>
            <person name="Submissions S."/>
        </authorList>
    </citation>
    <scope>NUCLEOTIDE SEQUENCE [LARGE SCALE GENOMIC DNA]</scope>
    <source>
        <strain evidence="3">DSM 25030</strain>
    </source>
</reference>
<dbReference type="EMBL" id="FNMY01000001">
    <property type="protein sequence ID" value="SDW05548.1"/>
    <property type="molecule type" value="Genomic_DNA"/>
</dbReference>
<evidence type="ECO:0000313" key="3">
    <source>
        <dbReference type="Proteomes" id="UP000199592"/>
    </source>
</evidence>
<keyword evidence="3" id="KW-1185">Reference proteome</keyword>
<feature type="transmembrane region" description="Helical" evidence="1">
    <location>
        <begin position="98"/>
        <end position="122"/>
    </location>
</feature>
<dbReference type="Pfam" id="PF06695">
    <property type="entry name" value="Sm_multidrug_ex"/>
    <property type="match status" value="1"/>
</dbReference>
<proteinExistence type="predicted"/>
<dbReference type="Proteomes" id="UP000199592">
    <property type="component" value="Unassembled WGS sequence"/>
</dbReference>
<organism evidence="2 3">
    <name type="scientific">Flagellimonas zhangzhouensis</name>
    <dbReference type="NCBI Taxonomy" id="1073328"/>
    <lineage>
        <taxon>Bacteria</taxon>
        <taxon>Pseudomonadati</taxon>
        <taxon>Bacteroidota</taxon>
        <taxon>Flavobacteriia</taxon>
        <taxon>Flavobacteriales</taxon>
        <taxon>Flavobacteriaceae</taxon>
        <taxon>Flagellimonas</taxon>
    </lineage>
</organism>
<feature type="transmembrane region" description="Helical" evidence="1">
    <location>
        <begin position="42"/>
        <end position="63"/>
    </location>
</feature>
<keyword evidence="1" id="KW-0812">Transmembrane</keyword>
<evidence type="ECO:0000256" key="1">
    <source>
        <dbReference type="SAM" id="Phobius"/>
    </source>
</evidence>
<dbReference type="RefSeq" id="WP_417935103.1">
    <property type="nucleotide sequence ID" value="NZ_FNKI01000002.1"/>
</dbReference>
<protein>
    <submittedName>
        <fullName evidence="2">Uncharacterized membrane protein</fullName>
    </submittedName>
</protein>
<dbReference type="PANTHER" id="PTHR36007:SF2">
    <property type="entry name" value="TRANSPORT PROTEIN-RELATED"/>
    <property type="match status" value="1"/>
</dbReference>
<accession>A0A1H2QFF3</accession>